<name>A0A0F9GQE4_9ZZZZ</name>
<comment type="caution">
    <text evidence="1">The sequence shown here is derived from an EMBL/GenBank/DDBJ whole genome shotgun (WGS) entry which is preliminary data.</text>
</comment>
<dbReference type="EMBL" id="LAZR01017292">
    <property type="protein sequence ID" value="KKM01019.1"/>
    <property type="molecule type" value="Genomic_DNA"/>
</dbReference>
<evidence type="ECO:0000313" key="1">
    <source>
        <dbReference type="EMBL" id="KKM01019.1"/>
    </source>
</evidence>
<dbReference type="AlphaFoldDB" id="A0A0F9GQE4"/>
<reference evidence="1" key="1">
    <citation type="journal article" date="2015" name="Nature">
        <title>Complex archaea that bridge the gap between prokaryotes and eukaryotes.</title>
        <authorList>
            <person name="Spang A."/>
            <person name="Saw J.H."/>
            <person name="Jorgensen S.L."/>
            <person name="Zaremba-Niedzwiedzka K."/>
            <person name="Martijn J."/>
            <person name="Lind A.E."/>
            <person name="van Eijk R."/>
            <person name="Schleper C."/>
            <person name="Guy L."/>
            <person name="Ettema T.J."/>
        </authorList>
    </citation>
    <scope>NUCLEOTIDE SEQUENCE</scope>
</reference>
<protein>
    <submittedName>
        <fullName evidence="1">Uncharacterized protein</fullName>
    </submittedName>
</protein>
<organism evidence="1">
    <name type="scientific">marine sediment metagenome</name>
    <dbReference type="NCBI Taxonomy" id="412755"/>
    <lineage>
        <taxon>unclassified sequences</taxon>
        <taxon>metagenomes</taxon>
        <taxon>ecological metagenomes</taxon>
    </lineage>
</organism>
<sequence length="76" mass="8540">MRVEQTHRVRSPFISFVRTLSDDASAHVRSFSLSMPSCQGLKYGLNSLILCSSDYVRQVRRKLGVGDPLILLAFVL</sequence>
<gene>
    <name evidence="1" type="ORF">LCGC14_1798620</name>
</gene>
<accession>A0A0F9GQE4</accession>
<proteinExistence type="predicted"/>